<sequence length="68" mass="7161">MLSLNAAIIGIVAQLGWFAVVVLLALMVYVGIAVLVALFHPVKGRRYEALQVLSVLIRRGGAGDGGQD</sequence>
<reference evidence="2 3" key="1">
    <citation type="submission" date="2019-03" db="EMBL/GenBank/DDBJ databases">
        <title>Genomic Encyclopedia of Type Strains, Phase IV (KMG-IV): sequencing the most valuable type-strain genomes for metagenomic binning, comparative biology and taxonomic classification.</title>
        <authorList>
            <person name="Goeker M."/>
        </authorList>
    </citation>
    <scope>NUCLEOTIDE SEQUENCE [LARGE SCALE GENOMIC DNA]</scope>
    <source>
        <strain evidence="2 3">DSM 45765</strain>
    </source>
</reference>
<proteinExistence type="predicted"/>
<dbReference type="AlphaFoldDB" id="A0A4R2Q6B8"/>
<evidence type="ECO:0000313" key="3">
    <source>
        <dbReference type="Proteomes" id="UP000294911"/>
    </source>
</evidence>
<accession>A0A4R2Q6B8</accession>
<gene>
    <name evidence="2" type="ORF">EV191_1221</name>
</gene>
<keyword evidence="1" id="KW-0472">Membrane</keyword>
<dbReference type="EMBL" id="SLXQ01000022">
    <property type="protein sequence ID" value="TCP43388.1"/>
    <property type="molecule type" value="Genomic_DNA"/>
</dbReference>
<comment type="caution">
    <text evidence="2">The sequence shown here is derived from an EMBL/GenBank/DDBJ whole genome shotgun (WGS) entry which is preliminary data.</text>
</comment>
<organism evidence="2 3">
    <name type="scientific">Tamaricihabitans halophyticus</name>
    <dbReference type="NCBI Taxonomy" id="1262583"/>
    <lineage>
        <taxon>Bacteria</taxon>
        <taxon>Bacillati</taxon>
        <taxon>Actinomycetota</taxon>
        <taxon>Actinomycetes</taxon>
        <taxon>Pseudonocardiales</taxon>
        <taxon>Pseudonocardiaceae</taxon>
        <taxon>Tamaricihabitans</taxon>
    </lineage>
</organism>
<keyword evidence="1" id="KW-0812">Transmembrane</keyword>
<protein>
    <submittedName>
        <fullName evidence="2">Uncharacterized protein</fullName>
    </submittedName>
</protein>
<dbReference type="Proteomes" id="UP000294911">
    <property type="component" value="Unassembled WGS sequence"/>
</dbReference>
<evidence type="ECO:0000313" key="2">
    <source>
        <dbReference type="EMBL" id="TCP43388.1"/>
    </source>
</evidence>
<name>A0A4R2Q6B8_9PSEU</name>
<feature type="transmembrane region" description="Helical" evidence="1">
    <location>
        <begin position="6"/>
        <end position="39"/>
    </location>
</feature>
<keyword evidence="1" id="KW-1133">Transmembrane helix</keyword>
<keyword evidence="3" id="KW-1185">Reference proteome</keyword>
<evidence type="ECO:0000256" key="1">
    <source>
        <dbReference type="SAM" id="Phobius"/>
    </source>
</evidence>